<evidence type="ECO:0000313" key="25">
    <source>
        <dbReference type="Proteomes" id="UP000018144"/>
    </source>
</evidence>
<dbReference type="InterPro" id="IPR015943">
    <property type="entry name" value="WD40/YVTN_repeat-like_dom_sf"/>
</dbReference>
<feature type="repeat" description="WD" evidence="21">
    <location>
        <begin position="631"/>
        <end position="672"/>
    </location>
</feature>
<evidence type="ECO:0000256" key="12">
    <source>
        <dbReference type="ARBA" id="ARBA00022727"/>
    </source>
</evidence>
<evidence type="ECO:0000256" key="9">
    <source>
        <dbReference type="ARBA" id="ARBA00022574"/>
    </source>
</evidence>
<dbReference type="Gene3D" id="2.130.10.10">
    <property type="entry name" value="YVTN repeat-like/Quinoprotein amine dehydrogenase"/>
    <property type="match status" value="1"/>
</dbReference>
<reference evidence="24 25" key="1">
    <citation type="journal article" date="2013" name="PLoS Genet.">
        <title>The genome and development-dependent transcriptomes of Pyronema confluens: a window into fungal evolution.</title>
        <authorList>
            <person name="Traeger S."/>
            <person name="Altegoer F."/>
            <person name="Freitag M."/>
            <person name="Gabaldon T."/>
            <person name="Kempken F."/>
            <person name="Kumar A."/>
            <person name="Marcet-Houben M."/>
            <person name="Poggeler S."/>
            <person name="Stajich J.E."/>
            <person name="Nowrousian M."/>
        </authorList>
    </citation>
    <scope>NUCLEOTIDE SEQUENCE [LARGE SCALE GENOMIC DNA]</scope>
    <source>
        <strain evidence="25">CBS 100304</strain>
        <tissue evidence="24">Vegetative mycelium</tissue>
    </source>
</reference>
<dbReference type="NCBIfam" id="TIGR01251">
    <property type="entry name" value="ribP_PPkin"/>
    <property type="match status" value="1"/>
</dbReference>
<dbReference type="AlphaFoldDB" id="U4LU89"/>
<dbReference type="GO" id="GO:0005524">
    <property type="term" value="F:ATP binding"/>
    <property type="evidence" value="ECO:0007669"/>
    <property type="project" value="UniProtKB-KW"/>
</dbReference>
<comment type="similarity">
    <text evidence="5">Belongs to the ribose-phosphate pyrophosphokinase family.</text>
</comment>
<dbReference type="STRING" id="1076935.U4LU89"/>
<dbReference type="GO" id="GO:0002189">
    <property type="term" value="C:ribose phosphate diphosphokinase complex"/>
    <property type="evidence" value="ECO:0007669"/>
    <property type="project" value="UniProtKB-ARBA"/>
</dbReference>
<keyword evidence="17" id="KW-0460">Magnesium</keyword>
<dbReference type="InterPro" id="IPR029057">
    <property type="entry name" value="PRTase-like"/>
</dbReference>
<keyword evidence="25" id="KW-1185">Reference proteome</keyword>
<evidence type="ECO:0000256" key="14">
    <source>
        <dbReference type="ARBA" id="ARBA00022741"/>
    </source>
</evidence>
<keyword evidence="12" id="KW-0545">Nucleotide biosynthesis</keyword>
<evidence type="ECO:0000256" key="3">
    <source>
        <dbReference type="ARBA" id="ARBA00004604"/>
    </source>
</evidence>
<dbReference type="EC" id="2.7.6.1" evidence="6"/>
<feature type="region of interest" description="Disordered" evidence="22">
    <location>
        <begin position="351"/>
        <end position="379"/>
    </location>
</feature>
<dbReference type="GO" id="GO:0032040">
    <property type="term" value="C:small-subunit processome"/>
    <property type="evidence" value="ECO:0007669"/>
    <property type="project" value="TreeGrafter"/>
</dbReference>
<evidence type="ECO:0000256" key="21">
    <source>
        <dbReference type="PROSITE-ProRule" id="PRU00221"/>
    </source>
</evidence>
<evidence type="ECO:0000313" key="24">
    <source>
        <dbReference type="EMBL" id="CCX33490.1"/>
    </source>
</evidence>
<dbReference type="InterPro" id="IPR012952">
    <property type="entry name" value="BING4_C_dom"/>
</dbReference>
<dbReference type="EMBL" id="HF936132">
    <property type="protein sequence ID" value="CCX33490.1"/>
    <property type="molecule type" value="Genomic_DNA"/>
</dbReference>
<dbReference type="GO" id="GO:0009165">
    <property type="term" value="P:nucleotide biosynthetic process"/>
    <property type="evidence" value="ECO:0007669"/>
    <property type="project" value="UniProtKB-KW"/>
</dbReference>
<dbReference type="eggNOG" id="KOG1448">
    <property type="taxonomic scope" value="Eukaryota"/>
</dbReference>
<dbReference type="Pfam" id="PF08149">
    <property type="entry name" value="BING4CT"/>
    <property type="match status" value="1"/>
</dbReference>
<evidence type="ECO:0000256" key="13">
    <source>
        <dbReference type="ARBA" id="ARBA00022737"/>
    </source>
</evidence>
<dbReference type="SMART" id="SM01400">
    <property type="entry name" value="Pribosyltran_N"/>
    <property type="match status" value="1"/>
</dbReference>
<sequence length="888" mass="98301">MPDGTNSIKLISGTSHPKLAEGIADRLGIELTKVKIRATTNHETSIAIQESVRDEDVFIVQSTAPGSVNDGLMELLILVNACKTASARRITAVIPNFPYARQDKKDKSRAPISAKLIANMLQVAGCNHVITMDLHASQIQGFFNVPVDNLYAEPSTLRWIRENLDYRNAIIVSPDAGGAKRATAIADRLDLNFALIHKERSRPNEVSRMVLVGDVTDKICVLVDDMADTCGTLAKAAQTLKKHNAKEVIAIVTHAILSGAACEIIEKSELSAVVVTNTVPHEDKKARCKKLKTIDVAPTLAEACRRTHNEYRGNWGKLREDERDNLSIAPGVKFSTITTFDLNTNVTMSTALKPAPKPTAAAANSRPRGNPTSLSTKTPAELQLASETYGRGQSAKTAKDKKLRGNLRKIEHRYKDAAAQALDAELLRPESGPGFIEAEGELERTWKVDQKVVREAVDVATAQKGFEFKLPFGGYTARYSRDGRDLLIGGRKGHVATMDWREGKLGMELNLGETVRDVAWLHNDHFFAVAQKKYTYIYDRQGVEVHCLKKHVEVSHMSFLPYHFLLATVATNGWLKYLDTSTGSMVAEIKTKPGSPTAMCQNKRNAIINVGHSNGTVSLWSPNMQTPLVTMLTNKGPVRALAIDRGGYYMAAAGADSRMSIWDIRARKEVHNYFTPTPATELTISDTGLLAVGWGGHVSLWKDALKMKAQSPYMHHHQEGTTIGSLEFCPFDDILGVGHTDGFNSLIIPGAGEPNFDALEINPYATKKSRQEGEVRMLLDKLRPDMITEDPDFVGKIDLASKERKEERTKEEDAKRIEEAANKDERFRMRGKNSALRRMLRKKSGKNVRDERREKLEKMIAARAERRSGVVKKSLGPALDRFTGLKKR</sequence>
<accession>U4LU89</accession>
<evidence type="ECO:0000256" key="11">
    <source>
        <dbReference type="ARBA" id="ARBA00022723"/>
    </source>
</evidence>
<evidence type="ECO:0000256" key="15">
    <source>
        <dbReference type="ARBA" id="ARBA00022777"/>
    </source>
</evidence>
<dbReference type="GO" id="GO:0000287">
    <property type="term" value="F:magnesium ion binding"/>
    <property type="evidence" value="ECO:0007669"/>
    <property type="project" value="InterPro"/>
</dbReference>
<dbReference type="GO" id="GO:0006015">
    <property type="term" value="P:5-phosphoribose 1-diphosphate biosynthetic process"/>
    <property type="evidence" value="ECO:0007669"/>
    <property type="project" value="UniProtKB-ARBA"/>
</dbReference>
<evidence type="ECO:0000256" key="6">
    <source>
        <dbReference type="ARBA" id="ARBA00013247"/>
    </source>
</evidence>
<evidence type="ECO:0000256" key="5">
    <source>
        <dbReference type="ARBA" id="ARBA00006478"/>
    </source>
</evidence>
<evidence type="ECO:0000256" key="7">
    <source>
        <dbReference type="ARBA" id="ARBA00022490"/>
    </source>
</evidence>
<dbReference type="GO" id="GO:0009156">
    <property type="term" value="P:ribonucleoside monophosphate biosynthetic process"/>
    <property type="evidence" value="ECO:0007669"/>
    <property type="project" value="InterPro"/>
</dbReference>
<dbReference type="NCBIfam" id="NF002320">
    <property type="entry name" value="PRK01259.1"/>
    <property type="match status" value="1"/>
</dbReference>
<dbReference type="InterPro" id="IPR036322">
    <property type="entry name" value="WD40_repeat_dom_sf"/>
</dbReference>
<keyword evidence="9 21" id="KW-0853">WD repeat</keyword>
<keyword evidence="14" id="KW-0547">Nucleotide-binding</keyword>
<dbReference type="eggNOG" id="KOG1272">
    <property type="taxonomic scope" value="Eukaryota"/>
</dbReference>
<proteinExistence type="inferred from homology"/>
<evidence type="ECO:0000256" key="4">
    <source>
        <dbReference type="ARBA" id="ARBA00004996"/>
    </source>
</evidence>
<keyword evidence="11" id="KW-0479">Metal-binding</keyword>
<dbReference type="FunFam" id="2.130.10.10:FF:000378">
    <property type="entry name" value="U3 small nucleolar RNA-associated protein 7"/>
    <property type="match status" value="1"/>
</dbReference>
<dbReference type="FunFam" id="3.40.50.2020:FF:000005">
    <property type="entry name" value="Ribose-phosphate pyrophosphokinase 1"/>
    <property type="match status" value="1"/>
</dbReference>
<protein>
    <recommendedName>
        <fullName evidence="6">ribose-phosphate diphosphokinase</fullName>
        <ecNumber evidence="6">2.7.6.1</ecNumber>
    </recommendedName>
    <alternativeName>
        <fullName evidence="20">U three protein 7</fullName>
    </alternativeName>
</protein>
<dbReference type="FunFam" id="3.40.50.2020:FF:000001">
    <property type="entry name" value="Ribose-phosphate pyrophosphokinase"/>
    <property type="match status" value="1"/>
</dbReference>
<feature type="region of interest" description="Disordered" evidence="22">
    <location>
        <begin position="823"/>
        <end position="853"/>
    </location>
</feature>
<evidence type="ECO:0000256" key="8">
    <source>
        <dbReference type="ARBA" id="ARBA00022552"/>
    </source>
</evidence>
<dbReference type="InterPro" id="IPR000842">
    <property type="entry name" value="PRib_PP_synth_CS"/>
</dbReference>
<feature type="compositionally biased region" description="Low complexity" evidence="22">
    <location>
        <begin position="351"/>
        <end position="363"/>
    </location>
</feature>
<evidence type="ECO:0000256" key="10">
    <source>
        <dbReference type="ARBA" id="ARBA00022679"/>
    </source>
</evidence>
<dbReference type="InterPro" id="IPR005946">
    <property type="entry name" value="Rib-P_diPkinase"/>
</dbReference>
<dbReference type="PROSITE" id="PS00678">
    <property type="entry name" value="WD_REPEATS_1"/>
    <property type="match status" value="1"/>
</dbReference>
<dbReference type="InterPro" id="IPR000836">
    <property type="entry name" value="PRTase_dom"/>
</dbReference>
<dbReference type="InterPro" id="IPR029099">
    <property type="entry name" value="Pribosyltran_N"/>
</dbReference>
<dbReference type="Gene3D" id="3.40.50.2020">
    <property type="match status" value="2"/>
</dbReference>
<organism evidence="24 25">
    <name type="scientific">Pyronema omphalodes (strain CBS 100304)</name>
    <name type="common">Pyronema confluens</name>
    <dbReference type="NCBI Taxonomy" id="1076935"/>
    <lineage>
        <taxon>Eukaryota</taxon>
        <taxon>Fungi</taxon>
        <taxon>Dikarya</taxon>
        <taxon>Ascomycota</taxon>
        <taxon>Pezizomycotina</taxon>
        <taxon>Pezizomycetes</taxon>
        <taxon>Pezizales</taxon>
        <taxon>Pyronemataceae</taxon>
        <taxon>Pyronema</taxon>
    </lineage>
</organism>
<dbReference type="PANTHER" id="PTHR14085:SF3">
    <property type="entry name" value="WD REPEAT-CONTAINING PROTEIN 46"/>
    <property type="match status" value="1"/>
</dbReference>
<comment type="function">
    <text evidence="2">Involved in nucleolar processing of pre-18S ribosomal RNA.</text>
</comment>
<dbReference type="InterPro" id="IPR019775">
    <property type="entry name" value="WD40_repeat_CS"/>
</dbReference>
<dbReference type="GO" id="GO:0004749">
    <property type="term" value="F:ribose phosphate diphosphokinase activity"/>
    <property type="evidence" value="ECO:0007669"/>
    <property type="project" value="UniProtKB-EC"/>
</dbReference>
<dbReference type="Pfam" id="PF13793">
    <property type="entry name" value="Pribosyltran_N"/>
    <property type="match status" value="1"/>
</dbReference>
<keyword evidence="8" id="KW-0698">rRNA processing</keyword>
<gene>
    <name evidence="24" type="ORF">PCON_01332</name>
</gene>
<evidence type="ECO:0000256" key="16">
    <source>
        <dbReference type="ARBA" id="ARBA00022840"/>
    </source>
</evidence>
<evidence type="ECO:0000256" key="20">
    <source>
        <dbReference type="ARBA" id="ARBA00076453"/>
    </source>
</evidence>
<keyword evidence="13" id="KW-0677">Repeat</keyword>
<dbReference type="SUPFAM" id="SSF50978">
    <property type="entry name" value="WD40 repeat-like"/>
    <property type="match status" value="1"/>
</dbReference>
<evidence type="ECO:0000256" key="2">
    <source>
        <dbReference type="ARBA" id="ARBA00004099"/>
    </source>
</evidence>
<evidence type="ECO:0000259" key="23">
    <source>
        <dbReference type="SMART" id="SM01033"/>
    </source>
</evidence>
<comment type="subcellular location">
    <subcellularLocation>
        <location evidence="3">Nucleus</location>
        <location evidence="3">Nucleolus</location>
    </subcellularLocation>
</comment>
<keyword evidence="18" id="KW-0539">Nucleus</keyword>
<dbReference type="OrthoDB" id="10251154at2759"/>
<keyword evidence="15" id="KW-0418">Kinase</keyword>
<dbReference type="SMART" id="SM01033">
    <property type="entry name" value="BING4CT"/>
    <property type="match status" value="1"/>
</dbReference>
<evidence type="ECO:0000256" key="19">
    <source>
        <dbReference type="ARBA" id="ARBA00049535"/>
    </source>
</evidence>
<comment type="pathway">
    <text evidence="4">Metabolic intermediate biosynthesis; 5-phospho-alpha-D-ribose 1-diphosphate biosynthesis; 5-phospho-alpha-D-ribose 1-diphosphate from D-ribose 5-phosphate (route I): step 1/1.</text>
</comment>
<dbReference type="GO" id="GO:0016301">
    <property type="term" value="F:kinase activity"/>
    <property type="evidence" value="ECO:0007669"/>
    <property type="project" value="UniProtKB-KW"/>
</dbReference>
<dbReference type="Proteomes" id="UP000018144">
    <property type="component" value="Unassembled WGS sequence"/>
</dbReference>
<evidence type="ECO:0000256" key="1">
    <source>
        <dbReference type="ARBA" id="ARBA00001946"/>
    </source>
</evidence>
<dbReference type="PROSITE" id="PS00114">
    <property type="entry name" value="PRPP_SYNTHASE"/>
    <property type="match status" value="1"/>
</dbReference>
<evidence type="ECO:0000256" key="22">
    <source>
        <dbReference type="SAM" id="MobiDB-lite"/>
    </source>
</evidence>
<comment type="cofactor">
    <cofactor evidence="1">
        <name>Mg(2+)</name>
        <dbReference type="ChEBI" id="CHEBI:18420"/>
    </cofactor>
</comment>
<dbReference type="PANTHER" id="PTHR14085">
    <property type="entry name" value="WD-REPEAT PROTEIN BING4"/>
    <property type="match status" value="1"/>
</dbReference>
<dbReference type="GO" id="GO:0000462">
    <property type="term" value="P:maturation of SSU-rRNA from tricistronic rRNA transcript (SSU-rRNA, 5.8S rRNA, LSU-rRNA)"/>
    <property type="evidence" value="ECO:0007669"/>
    <property type="project" value="TreeGrafter"/>
</dbReference>
<dbReference type="SMART" id="SM00320">
    <property type="entry name" value="WD40"/>
    <property type="match status" value="5"/>
</dbReference>
<evidence type="ECO:0000256" key="18">
    <source>
        <dbReference type="ARBA" id="ARBA00023242"/>
    </source>
</evidence>
<dbReference type="SUPFAM" id="SSF53271">
    <property type="entry name" value="PRTase-like"/>
    <property type="match status" value="1"/>
</dbReference>
<dbReference type="PROSITE" id="PS50082">
    <property type="entry name" value="WD_REPEATS_2"/>
    <property type="match status" value="1"/>
</dbReference>
<keyword evidence="16" id="KW-0067">ATP-binding</keyword>
<name>U4LU89_PYROM</name>
<dbReference type="CDD" id="cd06223">
    <property type="entry name" value="PRTases_typeI"/>
    <property type="match status" value="1"/>
</dbReference>
<feature type="domain" description="BING4 C-terminal" evidence="23">
    <location>
        <begin position="712"/>
        <end position="791"/>
    </location>
</feature>
<dbReference type="InterPro" id="IPR040315">
    <property type="entry name" value="WDR46/Utp7"/>
</dbReference>
<dbReference type="Pfam" id="PF14572">
    <property type="entry name" value="Pribosyl_synth"/>
    <property type="match status" value="1"/>
</dbReference>
<keyword evidence="10" id="KW-0808">Transferase</keyword>
<comment type="catalytic activity">
    <reaction evidence="19">
        <text>D-ribose 5-phosphate + ATP = 5-phospho-alpha-D-ribose 1-diphosphate + AMP + H(+)</text>
        <dbReference type="Rhea" id="RHEA:15609"/>
        <dbReference type="ChEBI" id="CHEBI:15378"/>
        <dbReference type="ChEBI" id="CHEBI:30616"/>
        <dbReference type="ChEBI" id="CHEBI:58017"/>
        <dbReference type="ChEBI" id="CHEBI:78346"/>
        <dbReference type="ChEBI" id="CHEBI:456215"/>
        <dbReference type="EC" id="2.7.6.1"/>
    </reaction>
</comment>
<dbReference type="InterPro" id="IPR001680">
    <property type="entry name" value="WD40_rpt"/>
</dbReference>
<evidence type="ECO:0000256" key="17">
    <source>
        <dbReference type="ARBA" id="ARBA00022842"/>
    </source>
</evidence>
<keyword evidence="7" id="KW-0963">Cytoplasm</keyword>
<dbReference type="GO" id="GO:0030686">
    <property type="term" value="C:90S preribosome"/>
    <property type="evidence" value="ECO:0007669"/>
    <property type="project" value="TreeGrafter"/>
</dbReference>